<sequence>MKKVSMGTLSFLKIVVITVLVHHRTAADSEKKENSSVPAPPGCADDATTSGASSTSTPLTTTGASTTSTSTTATETATMTTKVTTTTTTQEPTMNATRRTTPTRRMPARHHRDYGVYFHANGCQYKVVKWYGKMITVDCMAECGPHEVQLELGTPCAEVLPSGREPRFGSRNCRIGQCVRSVCTYKRLNVEVCRVPYASFHPGYRGRYRALLERYREF</sequence>
<proteinExistence type="predicted"/>
<evidence type="ECO:0000313" key="9">
    <source>
        <dbReference type="EMBL" id="JAP81215.1"/>
    </source>
</evidence>
<reference evidence="9" key="1">
    <citation type="journal article" date="2016" name="Ticks Tick Borne Dis.">
        <title>De novo assembly and annotation of the salivary gland transcriptome of Rhipicephalus appendiculatus male and female ticks during blood feeding.</title>
        <authorList>
            <person name="de Castro M.H."/>
            <person name="de Klerk D."/>
            <person name="Pienaar R."/>
            <person name="Latif A.A."/>
            <person name="Rees D.J."/>
            <person name="Mans B.J."/>
        </authorList>
    </citation>
    <scope>NUCLEOTIDE SEQUENCE</scope>
    <source>
        <tissue evidence="9">Salivary glands</tissue>
    </source>
</reference>
<name>A0A131YRQ3_RHIAP</name>
<dbReference type="Pfam" id="PF19429">
    <property type="entry name" value="EVA_Class_A"/>
    <property type="match status" value="1"/>
</dbReference>
<keyword evidence="2 6" id="KW-0964">Secreted</keyword>
<evidence type="ECO:0000256" key="5">
    <source>
        <dbReference type="ARBA" id="ARBA00023180"/>
    </source>
</evidence>
<feature type="compositionally biased region" description="Low complexity" evidence="7">
    <location>
        <begin position="47"/>
        <end position="105"/>
    </location>
</feature>
<keyword evidence="5 6" id="KW-0325">Glycoprotein</keyword>
<keyword evidence="4 6" id="KW-1015">Disulfide bond</keyword>
<evidence type="ECO:0000256" key="8">
    <source>
        <dbReference type="SAM" id="SignalP"/>
    </source>
</evidence>
<organism evidence="9">
    <name type="scientific">Rhipicephalus appendiculatus</name>
    <name type="common">Brown ear tick</name>
    <dbReference type="NCBI Taxonomy" id="34631"/>
    <lineage>
        <taxon>Eukaryota</taxon>
        <taxon>Metazoa</taxon>
        <taxon>Ecdysozoa</taxon>
        <taxon>Arthropoda</taxon>
        <taxon>Chelicerata</taxon>
        <taxon>Arachnida</taxon>
        <taxon>Acari</taxon>
        <taxon>Parasitiformes</taxon>
        <taxon>Ixodida</taxon>
        <taxon>Ixodoidea</taxon>
        <taxon>Ixodidae</taxon>
        <taxon>Rhipicephalinae</taxon>
        <taxon>Rhipicephalus</taxon>
        <taxon>Rhipicephalus</taxon>
    </lineage>
</organism>
<dbReference type="EMBL" id="GEDV01007342">
    <property type="protein sequence ID" value="JAP81215.1"/>
    <property type="molecule type" value="Transcribed_RNA"/>
</dbReference>
<protein>
    <recommendedName>
        <fullName evidence="6">Evasin</fullName>
    </recommendedName>
</protein>
<dbReference type="GO" id="GO:0019957">
    <property type="term" value="F:C-C chemokine binding"/>
    <property type="evidence" value="ECO:0007669"/>
    <property type="project" value="InterPro"/>
</dbReference>
<feature type="region of interest" description="Disordered" evidence="7">
    <location>
        <begin position="25"/>
        <end position="106"/>
    </location>
</feature>
<feature type="signal peptide" evidence="8">
    <location>
        <begin position="1"/>
        <end position="27"/>
    </location>
</feature>
<dbReference type="Gene3D" id="2.30.130.100">
    <property type="match status" value="1"/>
</dbReference>
<accession>A0A131YRQ3</accession>
<evidence type="ECO:0000256" key="3">
    <source>
        <dbReference type="ARBA" id="ARBA00022729"/>
    </source>
</evidence>
<feature type="compositionally biased region" description="Basic and acidic residues" evidence="7">
    <location>
        <begin position="25"/>
        <end position="34"/>
    </location>
</feature>
<evidence type="ECO:0000256" key="1">
    <source>
        <dbReference type="ARBA" id="ARBA00004613"/>
    </source>
</evidence>
<dbReference type="AlphaFoldDB" id="A0A131YRQ3"/>
<keyword evidence="3 6" id="KW-0732">Signal</keyword>
<comment type="subcellular location">
    <subcellularLocation>
        <location evidence="1 6">Secreted</location>
    </subcellularLocation>
</comment>
<dbReference type="GO" id="GO:0005576">
    <property type="term" value="C:extracellular region"/>
    <property type="evidence" value="ECO:0007669"/>
    <property type="project" value="UniProtKB-SubCell"/>
</dbReference>
<evidence type="ECO:0000256" key="6">
    <source>
        <dbReference type="RuleBase" id="RU369006"/>
    </source>
</evidence>
<evidence type="ECO:0000256" key="2">
    <source>
        <dbReference type="ARBA" id="ARBA00022525"/>
    </source>
</evidence>
<dbReference type="InterPro" id="IPR045797">
    <property type="entry name" value="EVA_Class_A"/>
</dbReference>
<feature type="chain" id="PRO_5007285783" description="Evasin" evidence="8">
    <location>
        <begin position="28"/>
        <end position="218"/>
    </location>
</feature>
<comment type="function">
    <text evidence="6">Salivary chemokine-binding protein which binds to host chemokines.</text>
</comment>
<evidence type="ECO:0000256" key="7">
    <source>
        <dbReference type="SAM" id="MobiDB-lite"/>
    </source>
</evidence>
<evidence type="ECO:0000256" key="4">
    <source>
        <dbReference type="ARBA" id="ARBA00023157"/>
    </source>
</evidence>